<protein>
    <submittedName>
        <fullName evidence="1">Reductase</fullName>
    </submittedName>
</protein>
<dbReference type="RefSeq" id="WP_121977437.1">
    <property type="nucleotide sequence ID" value="NZ_JBHTLH010000040.1"/>
</dbReference>
<comment type="caution">
    <text evidence="1">The sequence shown here is derived from an EMBL/GenBank/DDBJ whole genome shotgun (WGS) entry which is preliminary data.</text>
</comment>
<evidence type="ECO:0000313" key="2">
    <source>
        <dbReference type="Proteomes" id="UP001597156"/>
    </source>
</evidence>
<proteinExistence type="predicted"/>
<reference evidence="2" key="1">
    <citation type="journal article" date="2019" name="Int. J. Syst. Evol. Microbiol.">
        <title>The Global Catalogue of Microorganisms (GCM) 10K type strain sequencing project: providing services to taxonomists for standard genome sequencing and annotation.</title>
        <authorList>
            <consortium name="The Broad Institute Genomics Platform"/>
            <consortium name="The Broad Institute Genome Sequencing Center for Infectious Disease"/>
            <person name="Wu L."/>
            <person name="Ma J."/>
        </authorList>
    </citation>
    <scope>NUCLEOTIDE SEQUENCE [LARGE SCALE GENOMIC DNA]</scope>
    <source>
        <strain evidence="2">CCUG 71848</strain>
    </source>
</reference>
<organism evidence="1 2">
    <name type="scientific">Lentilactobacillus raoultii</name>
    <dbReference type="NCBI Taxonomy" id="1987503"/>
    <lineage>
        <taxon>Bacteria</taxon>
        <taxon>Bacillati</taxon>
        <taxon>Bacillota</taxon>
        <taxon>Bacilli</taxon>
        <taxon>Lactobacillales</taxon>
        <taxon>Lactobacillaceae</taxon>
        <taxon>Lentilactobacillus</taxon>
    </lineage>
</organism>
<evidence type="ECO:0000313" key="1">
    <source>
        <dbReference type="EMBL" id="MFD1125894.1"/>
    </source>
</evidence>
<name>A0ABW3PLB8_9LACO</name>
<sequence>MLYQYRKDYQKITMGLFSLVPDLQNVDLVSQEMTWYADKPNRMIYLWKDTHHNWSGLVGVEIESNQLLIHRLVLAPPSRTQENYNRLLDDLQSLYPKTKIIGGFETKQICTRWEQSKDYGRY</sequence>
<keyword evidence="2" id="KW-1185">Reference proteome</keyword>
<accession>A0ABW3PLB8</accession>
<dbReference type="Proteomes" id="UP001597156">
    <property type="component" value="Unassembled WGS sequence"/>
</dbReference>
<gene>
    <name evidence="1" type="ORF">ACFQ22_11090</name>
</gene>
<dbReference type="EMBL" id="JBHTLH010000040">
    <property type="protein sequence ID" value="MFD1125894.1"/>
    <property type="molecule type" value="Genomic_DNA"/>
</dbReference>